<dbReference type="Proteomes" id="UP000197003">
    <property type="component" value="Chromosome"/>
</dbReference>
<keyword evidence="4 5" id="KW-0472">Membrane</keyword>
<keyword evidence="2 5" id="KW-0812">Transmembrane</keyword>
<dbReference type="InterPro" id="IPR052964">
    <property type="entry name" value="Sporulation_signal_mat"/>
</dbReference>
<feature type="transmembrane region" description="Helical" evidence="5">
    <location>
        <begin position="119"/>
        <end position="138"/>
    </location>
</feature>
<dbReference type="AlphaFoldDB" id="A0A1Z3N8F9"/>
<evidence type="ECO:0000313" key="7">
    <source>
        <dbReference type="EMBL" id="ASD63736.1"/>
    </source>
</evidence>
<dbReference type="PANTHER" id="PTHR39535">
    <property type="entry name" value="SPORULATION-DELAYING PROTEIN SDPB"/>
    <property type="match status" value="1"/>
</dbReference>
<dbReference type="InterPro" id="IPR011020">
    <property type="entry name" value="HTTM-like"/>
</dbReference>
<evidence type="ECO:0000256" key="5">
    <source>
        <dbReference type="SAM" id="Phobius"/>
    </source>
</evidence>
<evidence type="ECO:0000256" key="1">
    <source>
        <dbReference type="ARBA" id="ARBA00004127"/>
    </source>
</evidence>
<evidence type="ECO:0000256" key="4">
    <source>
        <dbReference type="ARBA" id="ARBA00023136"/>
    </source>
</evidence>
<feature type="transmembrane region" description="Helical" evidence="5">
    <location>
        <begin position="81"/>
        <end position="107"/>
    </location>
</feature>
<keyword evidence="3 5" id="KW-1133">Transmembrane helix</keyword>
<dbReference type="OrthoDB" id="1496138at2"/>
<feature type="domain" description="HTTM-like" evidence="6">
    <location>
        <begin position="14"/>
        <end position="285"/>
    </location>
</feature>
<protein>
    <recommendedName>
        <fullName evidence="6">HTTM-like domain-containing protein</fullName>
    </recommendedName>
</protein>
<comment type="subcellular location">
    <subcellularLocation>
        <location evidence="1">Endomembrane system</location>
        <topology evidence="1">Multi-pass membrane protein</topology>
    </subcellularLocation>
</comment>
<dbReference type="PANTHER" id="PTHR39535:SF2">
    <property type="entry name" value="HTTM DOMAIN-CONTAINING PROTEIN"/>
    <property type="match status" value="1"/>
</dbReference>
<name>A0A1Z3N8F9_BDEBC</name>
<sequence>MIKKLWAHWDQFWFAPQSLLGLAFMRVMLCATLLYMNLTRFYNLEFYTDSSWIPRTRALEVMPELGRPLFLWTFWPDSMNFVMNLVLVVLLALLTVGIGGRWLMGIAWIINAGFLQRNYAVNFGADVIGALFLFYMSFTQSCERLSVVNLVRKKSSFKLSDTVSSMMIRMMQVQISVIYAYTGWEKLKGGSWWDGTALWSVLANPQMTTMDFSFLRHFPWVIPVIGYVTILFEIYFPAMVAWPKTRYLCLLLGLSFHAGIGIFMGLIPFATVMVSTYFLFLDPQLLEKTLVKTRSVVRI</sequence>
<evidence type="ECO:0000256" key="3">
    <source>
        <dbReference type="ARBA" id="ARBA00022989"/>
    </source>
</evidence>
<evidence type="ECO:0000313" key="8">
    <source>
        <dbReference type="Proteomes" id="UP000197003"/>
    </source>
</evidence>
<proteinExistence type="predicted"/>
<dbReference type="RefSeq" id="WP_088565256.1">
    <property type="nucleotide sequence ID" value="NZ_CP020946.1"/>
</dbReference>
<evidence type="ECO:0000256" key="2">
    <source>
        <dbReference type="ARBA" id="ARBA00022692"/>
    </source>
</evidence>
<feature type="transmembrane region" description="Helical" evidence="5">
    <location>
        <begin position="217"/>
        <end position="236"/>
    </location>
</feature>
<feature type="transmembrane region" description="Helical" evidence="5">
    <location>
        <begin position="248"/>
        <end position="280"/>
    </location>
</feature>
<evidence type="ECO:0000259" key="6">
    <source>
        <dbReference type="SMART" id="SM00752"/>
    </source>
</evidence>
<dbReference type="InterPro" id="IPR053934">
    <property type="entry name" value="HTTM_dom"/>
</dbReference>
<accession>A0A1Z3N8F9</accession>
<reference evidence="7 8" key="1">
    <citation type="submission" date="2017-04" db="EMBL/GenBank/DDBJ databases">
        <title>Whole genome sequence of Bdellovibrio bacteriovorus strain SSB218315.</title>
        <authorList>
            <person name="Oyedara O."/>
            <person name="Rodriguez-Perez M.A."/>
        </authorList>
    </citation>
    <scope>NUCLEOTIDE SEQUENCE [LARGE SCALE GENOMIC DNA]</scope>
    <source>
        <strain evidence="7 8">SSB218315</strain>
    </source>
</reference>
<dbReference type="Pfam" id="PF05090">
    <property type="entry name" value="HTTM"/>
    <property type="match status" value="1"/>
</dbReference>
<dbReference type="GO" id="GO:0012505">
    <property type="term" value="C:endomembrane system"/>
    <property type="evidence" value="ECO:0007669"/>
    <property type="project" value="UniProtKB-SubCell"/>
</dbReference>
<dbReference type="SMART" id="SM00752">
    <property type="entry name" value="HTTM"/>
    <property type="match status" value="1"/>
</dbReference>
<organism evidence="7 8">
    <name type="scientific">Bdellovibrio bacteriovorus</name>
    <dbReference type="NCBI Taxonomy" id="959"/>
    <lineage>
        <taxon>Bacteria</taxon>
        <taxon>Pseudomonadati</taxon>
        <taxon>Bdellovibrionota</taxon>
        <taxon>Bdellovibrionia</taxon>
        <taxon>Bdellovibrionales</taxon>
        <taxon>Pseudobdellovibrionaceae</taxon>
        <taxon>Bdellovibrio</taxon>
    </lineage>
</organism>
<feature type="transmembrane region" description="Helical" evidence="5">
    <location>
        <begin position="12"/>
        <end position="36"/>
    </location>
</feature>
<dbReference type="EMBL" id="CP020946">
    <property type="protein sequence ID" value="ASD63736.1"/>
    <property type="molecule type" value="Genomic_DNA"/>
</dbReference>
<gene>
    <name evidence="7" type="ORF">B9G79_09195</name>
</gene>